<evidence type="ECO:0000313" key="2">
    <source>
        <dbReference type="EMBL" id="QNN54856.1"/>
    </source>
</evidence>
<evidence type="ECO:0000256" key="1">
    <source>
        <dbReference type="ARBA" id="ARBA00006987"/>
    </source>
</evidence>
<comment type="similarity">
    <text evidence="1">Belongs to the UPF0065 (bug) family.</text>
</comment>
<organism evidence="2 3">
    <name type="scientific">Nocardioides mesophilus</name>
    <dbReference type="NCBI Taxonomy" id="433659"/>
    <lineage>
        <taxon>Bacteria</taxon>
        <taxon>Bacillati</taxon>
        <taxon>Actinomycetota</taxon>
        <taxon>Actinomycetes</taxon>
        <taxon>Propionibacteriales</taxon>
        <taxon>Nocardioidaceae</taxon>
        <taxon>Nocardioides</taxon>
    </lineage>
</organism>
<dbReference type="PANTHER" id="PTHR42928">
    <property type="entry name" value="TRICARBOXYLATE-BINDING PROTEIN"/>
    <property type="match status" value="1"/>
</dbReference>
<evidence type="ECO:0000313" key="3">
    <source>
        <dbReference type="Proteomes" id="UP000515947"/>
    </source>
</evidence>
<gene>
    <name evidence="2" type="ORF">H9L09_05450</name>
</gene>
<dbReference type="PANTHER" id="PTHR42928:SF3">
    <property type="entry name" value="UPF0065 PROTEIN YFLP"/>
    <property type="match status" value="1"/>
</dbReference>
<dbReference type="SUPFAM" id="SSF53850">
    <property type="entry name" value="Periplasmic binding protein-like II"/>
    <property type="match status" value="1"/>
</dbReference>
<dbReference type="Gene3D" id="3.40.190.150">
    <property type="entry name" value="Bordetella uptake gene, domain 1"/>
    <property type="match status" value="1"/>
</dbReference>
<dbReference type="Proteomes" id="UP000515947">
    <property type="component" value="Chromosome"/>
</dbReference>
<dbReference type="PIRSF" id="PIRSF017082">
    <property type="entry name" value="YflP"/>
    <property type="match status" value="1"/>
</dbReference>
<reference evidence="2 3" key="1">
    <citation type="submission" date="2020-08" db="EMBL/GenBank/DDBJ databases">
        <title>Genome sequence of Nocardioides mesophilus KACC 16243T.</title>
        <authorList>
            <person name="Hyun D.-W."/>
            <person name="Bae J.-W."/>
        </authorList>
    </citation>
    <scope>NUCLEOTIDE SEQUENCE [LARGE SCALE GENOMIC DNA]</scope>
    <source>
        <strain evidence="2 3">KACC 16243</strain>
    </source>
</reference>
<accession>A0A7G9RGY1</accession>
<dbReference type="KEGG" id="nmes:H9L09_05450"/>
<dbReference type="InterPro" id="IPR042100">
    <property type="entry name" value="Bug_dom1"/>
</dbReference>
<keyword evidence="3" id="KW-1185">Reference proteome</keyword>
<name>A0A7G9RGY1_9ACTN</name>
<dbReference type="InterPro" id="IPR005064">
    <property type="entry name" value="BUG"/>
</dbReference>
<protein>
    <submittedName>
        <fullName evidence="2">Tripartite tricarboxylate transporter substrate binding protein</fullName>
    </submittedName>
</protein>
<dbReference type="CDD" id="cd07012">
    <property type="entry name" value="PBP2_Bug_TTT"/>
    <property type="match status" value="1"/>
</dbReference>
<dbReference type="EMBL" id="CP060713">
    <property type="protein sequence ID" value="QNN54856.1"/>
    <property type="molecule type" value="Genomic_DNA"/>
</dbReference>
<dbReference type="AlphaFoldDB" id="A0A7G9RGY1"/>
<proteinExistence type="inferred from homology"/>
<sequence>MVPNAAGGGYDTTARTVAVVLEQEGITERPEIFNLEGGSGGVGLARTVHERGNPDLLMMMGLGVVGSVHTNDIAADLDQVTPVARLLSEPEVVLVRTTSEHRGLRSLVRAWREDPGSIVVGGGSLAGGPDHLATHLLAQAVRIDPRKVRYRQYDGGGPLLAALFTGRVDVAVSGVLENIEQVRAGAVRVLAVTGEHRVPGVEAPTLQEAGVPLEFANWRGFVAPPGLTPRERARLVSIVTRMHDSPSWREAEQANGWTDAFLTGHAFGSFLDEESARVRELLARLGMEPGEQQVTP</sequence>
<dbReference type="Gene3D" id="3.40.190.10">
    <property type="entry name" value="Periplasmic binding protein-like II"/>
    <property type="match status" value="1"/>
</dbReference>
<dbReference type="Pfam" id="PF03401">
    <property type="entry name" value="TctC"/>
    <property type="match status" value="1"/>
</dbReference>